<dbReference type="Gene3D" id="3.40.50.720">
    <property type="entry name" value="NAD(P)-binding Rossmann-like Domain"/>
    <property type="match status" value="1"/>
</dbReference>
<comment type="caution">
    <text evidence="3">The sequence shown here is derived from an EMBL/GenBank/DDBJ whole genome shotgun (WGS) entry which is preliminary data.</text>
</comment>
<accession>A0ABP6QCW0</accession>
<reference evidence="4" key="1">
    <citation type="journal article" date="2019" name="Int. J. Syst. Evol. Microbiol.">
        <title>The Global Catalogue of Microorganisms (GCM) 10K type strain sequencing project: providing services to taxonomists for standard genome sequencing and annotation.</title>
        <authorList>
            <consortium name="The Broad Institute Genomics Platform"/>
            <consortium name="The Broad Institute Genome Sequencing Center for Infectious Disease"/>
            <person name="Wu L."/>
            <person name="Ma J."/>
        </authorList>
    </citation>
    <scope>NUCLEOTIDE SEQUENCE [LARGE SCALE GENOMIC DNA]</scope>
    <source>
        <strain evidence="4">JCM 9377</strain>
    </source>
</reference>
<dbReference type="PROSITE" id="PS00061">
    <property type="entry name" value="ADH_SHORT"/>
    <property type="match status" value="1"/>
</dbReference>
<dbReference type="RefSeq" id="WP_344830909.1">
    <property type="nucleotide sequence ID" value="NZ_BAAAUV010000009.1"/>
</dbReference>
<dbReference type="PANTHER" id="PTHR43000">
    <property type="entry name" value="DTDP-D-GLUCOSE 4,6-DEHYDRATASE-RELATED"/>
    <property type="match status" value="1"/>
</dbReference>
<keyword evidence="4" id="KW-1185">Reference proteome</keyword>
<dbReference type="Pfam" id="PF01370">
    <property type="entry name" value="Epimerase"/>
    <property type="match status" value="1"/>
</dbReference>
<evidence type="ECO:0000256" key="1">
    <source>
        <dbReference type="ARBA" id="ARBA00007637"/>
    </source>
</evidence>
<evidence type="ECO:0000313" key="3">
    <source>
        <dbReference type="EMBL" id="GAA3218548.1"/>
    </source>
</evidence>
<dbReference type="Proteomes" id="UP001501237">
    <property type="component" value="Unassembled WGS sequence"/>
</dbReference>
<evidence type="ECO:0000259" key="2">
    <source>
        <dbReference type="Pfam" id="PF01370"/>
    </source>
</evidence>
<dbReference type="SUPFAM" id="SSF51735">
    <property type="entry name" value="NAD(P)-binding Rossmann-fold domains"/>
    <property type="match status" value="1"/>
</dbReference>
<sequence length="310" mass="32525">MNIVVTGGAGFIGANLCRALAARGDRVTALDDLSTGYAVNLSGSGAELVCGSILDRDLLGDTVALADAVVHLAALLSVPRSLENPLAFHDVNATGTLNVLEAARPSGAHVILASSSAVYGGTEAPLRHEDLPPRPLSPYGASKLAAESYALAYAHSFDVPVLPFRLFNVYGPLQSAGHAHAAVVPALIDAALRGEALQIHGDGRQTRDFTNVATVVTAVIDALDRGTTSATPVNLAFGTRTSLLDLVVHLETLLDRPLEIVHTRPKSEDLRASRAGGDRLRSLFPHLTPVPLHEGLRQTLAWFRSASLPA</sequence>
<comment type="similarity">
    <text evidence="1">Belongs to the NAD(P)-dependent epimerase/dehydratase family.</text>
</comment>
<gene>
    <name evidence="3" type="ORF">GCM10010468_42120</name>
</gene>
<name>A0ABP6QCW0_9ACTN</name>
<dbReference type="EMBL" id="BAAAUV010000009">
    <property type="protein sequence ID" value="GAA3218548.1"/>
    <property type="molecule type" value="Genomic_DNA"/>
</dbReference>
<protein>
    <submittedName>
        <fullName evidence="3">SDR family oxidoreductase</fullName>
    </submittedName>
</protein>
<dbReference type="InterPro" id="IPR020904">
    <property type="entry name" value="Sc_DH/Rdtase_CS"/>
</dbReference>
<organism evidence="3 4">
    <name type="scientific">Actinocorallia longicatena</name>
    <dbReference type="NCBI Taxonomy" id="111803"/>
    <lineage>
        <taxon>Bacteria</taxon>
        <taxon>Bacillati</taxon>
        <taxon>Actinomycetota</taxon>
        <taxon>Actinomycetes</taxon>
        <taxon>Streptosporangiales</taxon>
        <taxon>Thermomonosporaceae</taxon>
        <taxon>Actinocorallia</taxon>
    </lineage>
</organism>
<proteinExistence type="inferred from homology"/>
<feature type="domain" description="NAD-dependent epimerase/dehydratase" evidence="2">
    <location>
        <begin position="3"/>
        <end position="228"/>
    </location>
</feature>
<dbReference type="Gene3D" id="3.90.25.10">
    <property type="entry name" value="UDP-galactose 4-epimerase, domain 1"/>
    <property type="match status" value="1"/>
</dbReference>
<dbReference type="InterPro" id="IPR036291">
    <property type="entry name" value="NAD(P)-bd_dom_sf"/>
</dbReference>
<dbReference type="InterPro" id="IPR001509">
    <property type="entry name" value="Epimerase_deHydtase"/>
</dbReference>
<evidence type="ECO:0000313" key="4">
    <source>
        <dbReference type="Proteomes" id="UP001501237"/>
    </source>
</evidence>